<gene>
    <name evidence="1" type="ORF">O1611_g3840</name>
</gene>
<sequence length="159" mass="17267">MPYLGDNGARPMDDQQVEHHSPASEAEKDISQPGISNLLIHPLAASSQSEGVACGKDEHKATVMPVPLLGKGKSNAQERKAIHFESELRWEAKQYATSSVYTLELVITERSKISTHVSGACRSNEAENMPKGENNDSRELTGDPAASCLGVDQRRWAAI</sequence>
<comment type="caution">
    <text evidence="1">The sequence shown here is derived from an EMBL/GenBank/DDBJ whole genome shotgun (WGS) entry which is preliminary data.</text>
</comment>
<reference evidence="1" key="1">
    <citation type="submission" date="2022-12" db="EMBL/GenBank/DDBJ databases">
        <title>Genome Sequence of Lasiodiplodia mahajangana.</title>
        <authorList>
            <person name="Buettner E."/>
        </authorList>
    </citation>
    <scope>NUCLEOTIDE SEQUENCE</scope>
    <source>
        <strain evidence="1">VT137</strain>
    </source>
</reference>
<dbReference type="Proteomes" id="UP001153332">
    <property type="component" value="Unassembled WGS sequence"/>
</dbReference>
<evidence type="ECO:0000313" key="2">
    <source>
        <dbReference type="Proteomes" id="UP001153332"/>
    </source>
</evidence>
<proteinExistence type="predicted"/>
<organism evidence="1 2">
    <name type="scientific">Lasiodiplodia mahajangana</name>
    <dbReference type="NCBI Taxonomy" id="1108764"/>
    <lineage>
        <taxon>Eukaryota</taxon>
        <taxon>Fungi</taxon>
        <taxon>Dikarya</taxon>
        <taxon>Ascomycota</taxon>
        <taxon>Pezizomycotina</taxon>
        <taxon>Dothideomycetes</taxon>
        <taxon>Dothideomycetes incertae sedis</taxon>
        <taxon>Botryosphaeriales</taxon>
        <taxon>Botryosphaeriaceae</taxon>
        <taxon>Lasiodiplodia</taxon>
    </lineage>
</organism>
<evidence type="ECO:0000313" key="1">
    <source>
        <dbReference type="EMBL" id="KAJ8129791.1"/>
    </source>
</evidence>
<name>A0ACC2JQN4_9PEZI</name>
<accession>A0ACC2JQN4</accession>
<keyword evidence="2" id="KW-1185">Reference proteome</keyword>
<protein>
    <submittedName>
        <fullName evidence="1">Uncharacterized protein</fullName>
    </submittedName>
</protein>
<dbReference type="EMBL" id="JAPUUL010000659">
    <property type="protein sequence ID" value="KAJ8129791.1"/>
    <property type="molecule type" value="Genomic_DNA"/>
</dbReference>